<name>A0A6P7GCI4_DIAVI</name>
<protein>
    <submittedName>
        <fullName evidence="3">Probable multidrug resistance-associated protein lethal(2)03659</fullName>
    </submittedName>
</protein>
<proteinExistence type="predicted"/>
<sequence length="97" mass="11044">MVQMGIRQSVEVASHMISVERILQYTKLEKDGVFESLPAKKPPRDWPNKGKIIFKNTFLRYALNMTPSLKDLSVDIKSGEKVGVICKVFIHVSKLKL</sequence>
<gene>
    <name evidence="3" type="primary">LOC114340491</name>
</gene>
<dbReference type="GO" id="GO:0016020">
    <property type="term" value="C:membrane"/>
    <property type="evidence" value="ECO:0007669"/>
    <property type="project" value="TreeGrafter"/>
</dbReference>
<reference evidence="3" key="1">
    <citation type="submission" date="2025-08" db="UniProtKB">
        <authorList>
            <consortium name="RefSeq"/>
        </authorList>
    </citation>
    <scope>IDENTIFICATION</scope>
    <source>
        <tissue evidence="3">Whole insect</tissue>
    </source>
</reference>
<dbReference type="PANTHER" id="PTHR24223:SF415">
    <property type="entry name" value="FI20190P1"/>
    <property type="match status" value="1"/>
</dbReference>
<dbReference type="InParanoid" id="A0A6P7GCI4"/>
<dbReference type="GO" id="GO:0005524">
    <property type="term" value="F:ATP binding"/>
    <property type="evidence" value="ECO:0007669"/>
    <property type="project" value="UniProtKB-KW"/>
</dbReference>
<evidence type="ECO:0000256" key="1">
    <source>
        <dbReference type="ARBA" id="ARBA00022741"/>
    </source>
</evidence>
<dbReference type="GO" id="GO:0042626">
    <property type="term" value="F:ATPase-coupled transmembrane transporter activity"/>
    <property type="evidence" value="ECO:0007669"/>
    <property type="project" value="TreeGrafter"/>
</dbReference>
<dbReference type="PANTHER" id="PTHR24223">
    <property type="entry name" value="ATP-BINDING CASSETTE SUB-FAMILY C"/>
    <property type="match status" value="1"/>
</dbReference>
<dbReference type="AlphaFoldDB" id="A0A6P7GCI4"/>
<organism evidence="3">
    <name type="scientific">Diabrotica virgifera virgifera</name>
    <name type="common">western corn rootworm</name>
    <dbReference type="NCBI Taxonomy" id="50390"/>
    <lineage>
        <taxon>Eukaryota</taxon>
        <taxon>Metazoa</taxon>
        <taxon>Ecdysozoa</taxon>
        <taxon>Arthropoda</taxon>
        <taxon>Hexapoda</taxon>
        <taxon>Insecta</taxon>
        <taxon>Pterygota</taxon>
        <taxon>Neoptera</taxon>
        <taxon>Endopterygota</taxon>
        <taxon>Coleoptera</taxon>
        <taxon>Polyphaga</taxon>
        <taxon>Cucujiformia</taxon>
        <taxon>Chrysomeloidea</taxon>
        <taxon>Chrysomelidae</taxon>
        <taxon>Galerucinae</taxon>
        <taxon>Diabroticina</taxon>
        <taxon>Diabroticites</taxon>
        <taxon>Diabrotica</taxon>
    </lineage>
</organism>
<dbReference type="InterPro" id="IPR050173">
    <property type="entry name" value="ABC_transporter_C-like"/>
</dbReference>
<dbReference type="RefSeq" id="XP_028147039.1">
    <property type="nucleotide sequence ID" value="XM_028291238.1"/>
</dbReference>
<keyword evidence="1" id="KW-0547">Nucleotide-binding</keyword>
<evidence type="ECO:0000313" key="3">
    <source>
        <dbReference type="RefSeq" id="XP_028147039.1"/>
    </source>
</evidence>
<evidence type="ECO:0000256" key="2">
    <source>
        <dbReference type="ARBA" id="ARBA00022840"/>
    </source>
</evidence>
<accession>A0A6P7GCI4</accession>
<keyword evidence="2" id="KW-0067">ATP-binding</keyword>
<dbReference type="InterPro" id="IPR027417">
    <property type="entry name" value="P-loop_NTPase"/>
</dbReference>
<dbReference type="Gene3D" id="3.40.50.300">
    <property type="entry name" value="P-loop containing nucleotide triphosphate hydrolases"/>
    <property type="match status" value="1"/>
</dbReference>